<proteinExistence type="predicted"/>
<dbReference type="InterPro" id="IPR050930">
    <property type="entry name" value="MFS_Vesicular_Transporter"/>
</dbReference>
<dbReference type="Pfam" id="PF07690">
    <property type="entry name" value="MFS_1"/>
    <property type="match status" value="2"/>
</dbReference>
<feature type="transmembrane region" description="Helical" evidence="6">
    <location>
        <begin position="61"/>
        <end position="82"/>
    </location>
</feature>
<feature type="transmembrane region" description="Helical" evidence="6">
    <location>
        <begin position="303"/>
        <end position="326"/>
    </location>
</feature>
<protein>
    <recommendedName>
        <fullName evidence="7">Major facilitator superfamily (MFS) profile domain-containing protein</fullName>
    </recommendedName>
</protein>
<evidence type="ECO:0000313" key="8">
    <source>
        <dbReference type="EMBL" id="CAD7415793.1"/>
    </source>
</evidence>
<evidence type="ECO:0000256" key="1">
    <source>
        <dbReference type="ARBA" id="ARBA00004141"/>
    </source>
</evidence>
<dbReference type="PROSITE" id="PS50850">
    <property type="entry name" value="MFS"/>
    <property type="match status" value="1"/>
</dbReference>
<feature type="transmembrane region" description="Helical" evidence="6">
    <location>
        <begin position="94"/>
        <end position="114"/>
    </location>
</feature>
<feature type="transmembrane region" description="Helical" evidence="6">
    <location>
        <begin position="271"/>
        <end position="291"/>
    </location>
</feature>
<evidence type="ECO:0000256" key="2">
    <source>
        <dbReference type="ARBA" id="ARBA00022448"/>
    </source>
</evidence>
<dbReference type="AlphaFoldDB" id="A0A7R9DLE7"/>
<keyword evidence="4 6" id="KW-1133">Transmembrane helix</keyword>
<gene>
    <name evidence="8" type="ORF">TPSB3V08_LOCUS10575</name>
</gene>
<organism evidence="8">
    <name type="scientific">Timema poppense</name>
    <name type="common">Walking stick</name>
    <dbReference type="NCBI Taxonomy" id="170557"/>
    <lineage>
        <taxon>Eukaryota</taxon>
        <taxon>Metazoa</taxon>
        <taxon>Ecdysozoa</taxon>
        <taxon>Arthropoda</taxon>
        <taxon>Hexapoda</taxon>
        <taxon>Insecta</taxon>
        <taxon>Pterygota</taxon>
        <taxon>Neoptera</taxon>
        <taxon>Polyneoptera</taxon>
        <taxon>Phasmatodea</taxon>
        <taxon>Timematodea</taxon>
        <taxon>Timematoidea</taxon>
        <taxon>Timematidae</taxon>
        <taxon>Timema</taxon>
    </lineage>
</organism>
<dbReference type="GO" id="GO:0043195">
    <property type="term" value="C:terminal bouton"/>
    <property type="evidence" value="ECO:0007669"/>
    <property type="project" value="TreeGrafter"/>
</dbReference>
<feature type="transmembrane region" description="Helical" evidence="6">
    <location>
        <begin position="126"/>
        <end position="149"/>
    </location>
</feature>
<dbReference type="EMBL" id="OD009864">
    <property type="protein sequence ID" value="CAD7415793.1"/>
    <property type="molecule type" value="Genomic_DNA"/>
</dbReference>
<feature type="transmembrane region" description="Helical" evidence="6">
    <location>
        <begin position="169"/>
        <end position="192"/>
    </location>
</feature>
<feature type="transmembrane region" description="Helical" evidence="6">
    <location>
        <begin position="241"/>
        <end position="259"/>
    </location>
</feature>
<dbReference type="GO" id="GO:0030672">
    <property type="term" value="C:synaptic vesicle membrane"/>
    <property type="evidence" value="ECO:0007669"/>
    <property type="project" value="TreeGrafter"/>
</dbReference>
<dbReference type="InterPro" id="IPR011701">
    <property type="entry name" value="MFS"/>
</dbReference>
<reference evidence="8" key="1">
    <citation type="submission" date="2020-11" db="EMBL/GenBank/DDBJ databases">
        <authorList>
            <person name="Tran Van P."/>
        </authorList>
    </citation>
    <scope>NUCLEOTIDE SEQUENCE</scope>
</reference>
<dbReference type="InterPro" id="IPR020846">
    <property type="entry name" value="MFS_dom"/>
</dbReference>
<dbReference type="CDD" id="cd17384">
    <property type="entry name" value="MFS_SLC18A1_2_VAT1_2"/>
    <property type="match status" value="1"/>
</dbReference>
<feature type="transmembrane region" description="Helical" evidence="6">
    <location>
        <begin position="332"/>
        <end position="352"/>
    </location>
</feature>
<dbReference type="SUPFAM" id="SSF103473">
    <property type="entry name" value="MFS general substrate transporter"/>
    <property type="match status" value="1"/>
</dbReference>
<evidence type="ECO:0000259" key="7">
    <source>
        <dbReference type="PROSITE" id="PS50850"/>
    </source>
</evidence>
<comment type="subcellular location">
    <subcellularLocation>
        <location evidence="1">Membrane</location>
        <topology evidence="1">Multi-pass membrane protein</topology>
    </subcellularLocation>
</comment>
<feature type="transmembrane region" description="Helical" evidence="6">
    <location>
        <begin position="212"/>
        <end position="234"/>
    </location>
</feature>
<feature type="domain" description="Major facilitator superfamily (MFS) profile" evidence="7">
    <location>
        <begin position="174"/>
        <end position="399"/>
    </location>
</feature>
<dbReference type="Gene3D" id="1.20.1250.20">
    <property type="entry name" value="MFS general substrate transporter like domains"/>
    <property type="match status" value="2"/>
</dbReference>
<dbReference type="FunFam" id="1.20.1250.20:FF:000401">
    <property type="entry name" value="Vesicular amine transporter"/>
    <property type="match status" value="1"/>
</dbReference>
<evidence type="ECO:0000256" key="6">
    <source>
        <dbReference type="SAM" id="Phobius"/>
    </source>
</evidence>
<keyword evidence="5 6" id="KW-0472">Membrane</keyword>
<dbReference type="GO" id="GO:0015842">
    <property type="term" value="P:aminergic neurotransmitter loading into synaptic vesicle"/>
    <property type="evidence" value="ECO:0007669"/>
    <property type="project" value="TreeGrafter"/>
</dbReference>
<dbReference type="GO" id="GO:0005335">
    <property type="term" value="F:serotonin:sodium:chloride symporter activity"/>
    <property type="evidence" value="ECO:0007669"/>
    <property type="project" value="TreeGrafter"/>
</dbReference>
<dbReference type="InterPro" id="IPR036259">
    <property type="entry name" value="MFS_trans_sf"/>
</dbReference>
<evidence type="ECO:0000256" key="5">
    <source>
        <dbReference type="ARBA" id="ARBA00023136"/>
    </source>
</evidence>
<keyword evidence="2" id="KW-0813">Transport</keyword>
<accession>A0A7R9DLE7</accession>
<dbReference type="PANTHER" id="PTHR23506">
    <property type="entry name" value="GH10249P"/>
    <property type="match status" value="1"/>
</dbReference>
<sequence length="399" mass="42221">MTRDTVPPLRPDDASVSTLVQAPPGSMLDENGRVGLLLSSKALVQLLTNPLVGVVTSHVGYSLPLFVGLINLLVAALLFAFGERFASLLIARSLQGVASACIGVSGMCLVAEQYPDESTRSRVMGVVLGSIALGVLLGYPMGGLLYDFVDKMAPFLIIAPSLKISVTTLLSDGVIVVTAGAIWLSTSSMAILEPCLPIWLMDNLKPQRWQLGMVFLPDSVGYLLGTNCFGAVAYRLGQWKVAVAAMMLVGVSTFLIPSARGVAQLAVPHFGLGLGIGVVDAALVPMLASLVDARYGANYGSVYALQQSAVSLAYCLGPLFGGFLARSIGFPWLMRSLGLVIILYCPLLAVTARQSATVQRSSLLTDVAAVNYKTNEERNGADILASSQYRRFLNSDTVD</sequence>
<name>A0A7R9DLE7_TIMPO</name>
<evidence type="ECO:0000256" key="3">
    <source>
        <dbReference type="ARBA" id="ARBA00022692"/>
    </source>
</evidence>
<evidence type="ECO:0000256" key="4">
    <source>
        <dbReference type="ARBA" id="ARBA00022989"/>
    </source>
</evidence>
<keyword evidence="3 6" id="KW-0812">Transmembrane</keyword>
<dbReference type="PANTHER" id="PTHR23506:SF4">
    <property type="entry name" value="PORTABELLA"/>
    <property type="match status" value="1"/>
</dbReference>